<dbReference type="EMBL" id="AM406670">
    <property type="protein sequence ID" value="CAL95125.1"/>
    <property type="molecule type" value="Genomic_DNA"/>
</dbReference>
<dbReference type="HOGENOM" id="CLU_2244398_0_0_4"/>
<dbReference type="STRING" id="62928.azo2508"/>
<keyword evidence="2" id="KW-1185">Reference proteome</keyword>
<reference evidence="1 2" key="1">
    <citation type="journal article" date="2006" name="Nat. Biotechnol.">
        <title>Complete genome of the mutualistic, N2-fixing grass endophyte Azoarcus sp. strain BH72.</title>
        <authorList>
            <person name="Krause A."/>
            <person name="Ramakumar A."/>
            <person name="Bartels D."/>
            <person name="Battistoni F."/>
            <person name="Bekel T."/>
            <person name="Boch J."/>
            <person name="Boehm M."/>
            <person name="Friedrich F."/>
            <person name="Hurek T."/>
            <person name="Krause L."/>
            <person name="Linke B."/>
            <person name="McHardy A.C."/>
            <person name="Sarkar A."/>
            <person name="Schneiker S."/>
            <person name="Syed A.A."/>
            <person name="Thauer R."/>
            <person name="Vorhoelter F.-J."/>
            <person name="Weidner S."/>
            <person name="Puehler A."/>
            <person name="Reinhold-Hurek B."/>
            <person name="Kaiser O."/>
            <person name="Goesmann A."/>
        </authorList>
    </citation>
    <scope>NUCLEOTIDE SEQUENCE [LARGE SCALE GENOMIC DNA]</scope>
    <source>
        <strain evidence="1 2">BH72</strain>
    </source>
</reference>
<name>A1K8H0_AZOSB</name>
<gene>
    <name evidence="1" type="ordered locus">azo2508</name>
</gene>
<proteinExistence type="predicted"/>
<protein>
    <submittedName>
        <fullName evidence="1">Uncharacterized protein</fullName>
    </submittedName>
</protein>
<sequence>MKINLLPLGARFLLKGRIHTKVGPMTASDEAGAVSFIPKHAVLQPVPGEAPPVLLEESPKGLDAAKVRAAFEAYHQTALNLTDTAGKAALEEARRRFIAGIC</sequence>
<organism evidence="1 2">
    <name type="scientific">Azoarcus sp. (strain BH72)</name>
    <dbReference type="NCBI Taxonomy" id="418699"/>
    <lineage>
        <taxon>Bacteria</taxon>
        <taxon>Pseudomonadati</taxon>
        <taxon>Pseudomonadota</taxon>
        <taxon>Betaproteobacteria</taxon>
        <taxon>Rhodocyclales</taxon>
        <taxon>Zoogloeaceae</taxon>
        <taxon>Azoarcus</taxon>
    </lineage>
</organism>
<dbReference type="RefSeq" id="WP_011766235.1">
    <property type="nucleotide sequence ID" value="NC_008702.1"/>
</dbReference>
<evidence type="ECO:0000313" key="2">
    <source>
        <dbReference type="Proteomes" id="UP000002588"/>
    </source>
</evidence>
<dbReference type="Proteomes" id="UP000002588">
    <property type="component" value="Chromosome"/>
</dbReference>
<dbReference type="KEGG" id="azo:azo2508"/>
<dbReference type="AlphaFoldDB" id="A1K8H0"/>
<evidence type="ECO:0000313" key="1">
    <source>
        <dbReference type="EMBL" id="CAL95125.1"/>
    </source>
</evidence>
<accession>A1K8H0</accession>
<dbReference type="eggNOG" id="ENOG5033C0E">
    <property type="taxonomic scope" value="Bacteria"/>
</dbReference>